<accession>A0ABX7BFE5</accession>
<evidence type="ECO:0000313" key="3">
    <source>
        <dbReference type="Proteomes" id="UP000595197"/>
    </source>
</evidence>
<name>A0ABX7BFE5_9PROT</name>
<keyword evidence="1" id="KW-0175">Coiled coil</keyword>
<gene>
    <name evidence="2" type="ORF">IGS68_31285</name>
</gene>
<keyword evidence="2" id="KW-0614">Plasmid</keyword>
<protein>
    <submittedName>
        <fullName evidence="2">Uncharacterized protein</fullName>
    </submittedName>
</protein>
<dbReference type="EMBL" id="CP067421">
    <property type="protein sequence ID" value="QQP92922.1"/>
    <property type="molecule type" value="Genomic_DNA"/>
</dbReference>
<keyword evidence="3" id="KW-1185">Reference proteome</keyword>
<organism evidence="2 3">
    <name type="scientific">Skermanella cutis</name>
    <dbReference type="NCBI Taxonomy" id="2775420"/>
    <lineage>
        <taxon>Bacteria</taxon>
        <taxon>Pseudomonadati</taxon>
        <taxon>Pseudomonadota</taxon>
        <taxon>Alphaproteobacteria</taxon>
        <taxon>Rhodospirillales</taxon>
        <taxon>Azospirillaceae</taxon>
        <taxon>Skermanella</taxon>
    </lineage>
</organism>
<evidence type="ECO:0000313" key="2">
    <source>
        <dbReference type="EMBL" id="QQP92922.1"/>
    </source>
</evidence>
<dbReference type="Proteomes" id="UP000595197">
    <property type="component" value="Plasmid pTT6-1"/>
</dbReference>
<geneLocation type="plasmid" evidence="2 3">
    <name>pTT6-1</name>
</geneLocation>
<sequence>MGTTAMSETRSDEDLITPQELRHISEEKEMEEIRAALEQQKKLEAQQQDLYQAFMNQHIRPDAKERFTAAVRHAAERGLNEIQLLRFPSDFCTDGGRAINNFDPDWSNSLTGFAKEAFDAWDRHLRPSGYKLRAQILNYPGGMPGDVGIFLRW</sequence>
<reference evidence="2" key="1">
    <citation type="submission" date="2021-02" db="EMBL/GenBank/DDBJ databases">
        <title>Skermanella TT6 skin isolate.</title>
        <authorList>
            <person name="Lee K."/>
            <person name="Ganzorig M."/>
        </authorList>
    </citation>
    <scope>NUCLEOTIDE SEQUENCE</scope>
    <source>
        <strain evidence="2">TT6</strain>
    </source>
</reference>
<proteinExistence type="predicted"/>
<feature type="coiled-coil region" evidence="1">
    <location>
        <begin position="23"/>
        <end position="53"/>
    </location>
</feature>
<evidence type="ECO:0000256" key="1">
    <source>
        <dbReference type="SAM" id="Coils"/>
    </source>
</evidence>